<keyword evidence="5 7" id="KW-1133">Transmembrane helix</keyword>
<feature type="transmembrane region" description="Helical" evidence="7">
    <location>
        <begin position="138"/>
        <end position="163"/>
    </location>
</feature>
<dbReference type="GO" id="GO:0005886">
    <property type="term" value="C:plasma membrane"/>
    <property type="evidence" value="ECO:0007669"/>
    <property type="project" value="UniProtKB-SubCell"/>
</dbReference>
<dbReference type="InterPro" id="IPR035906">
    <property type="entry name" value="MetI-like_sf"/>
</dbReference>
<evidence type="ECO:0000256" key="6">
    <source>
        <dbReference type="ARBA" id="ARBA00023136"/>
    </source>
</evidence>
<evidence type="ECO:0000256" key="4">
    <source>
        <dbReference type="ARBA" id="ARBA00022692"/>
    </source>
</evidence>
<dbReference type="InterPro" id="IPR000515">
    <property type="entry name" value="MetI-like"/>
</dbReference>
<feature type="transmembrane region" description="Helical" evidence="7">
    <location>
        <begin position="105"/>
        <end position="126"/>
    </location>
</feature>
<name>A0A7J3I5X2_9CREN</name>
<feature type="domain" description="ABC transmembrane type-1" evidence="8">
    <location>
        <begin position="99"/>
        <end position="321"/>
    </location>
</feature>
<evidence type="ECO:0000256" key="5">
    <source>
        <dbReference type="ARBA" id="ARBA00022989"/>
    </source>
</evidence>
<dbReference type="SUPFAM" id="SSF161098">
    <property type="entry name" value="MetI-like"/>
    <property type="match status" value="1"/>
</dbReference>
<dbReference type="AlphaFoldDB" id="A0A7J3I5X2"/>
<keyword evidence="2 7" id="KW-0813">Transport</keyword>
<dbReference type="PROSITE" id="PS50928">
    <property type="entry name" value="ABC_TM1"/>
    <property type="match status" value="1"/>
</dbReference>
<comment type="subcellular location">
    <subcellularLocation>
        <location evidence="1 7">Cell membrane</location>
        <topology evidence="1 7">Multi-pass membrane protein</topology>
    </subcellularLocation>
</comment>
<dbReference type="Pfam" id="PF00528">
    <property type="entry name" value="BPD_transp_1"/>
    <property type="match status" value="1"/>
</dbReference>
<dbReference type="EMBL" id="DTAI01000036">
    <property type="protein sequence ID" value="HGN36128.1"/>
    <property type="molecule type" value="Genomic_DNA"/>
</dbReference>
<protein>
    <submittedName>
        <fullName evidence="9">ABC transporter permease</fullName>
    </submittedName>
</protein>
<evidence type="ECO:0000256" key="7">
    <source>
        <dbReference type="RuleBase" id="RU363032"/>
    </source>
</evidence>
<dbReference type="GO" id="GO:0055085">
    <property type="term" value="P:transmembrane transport"/>
    <property type="evidence" value="ECO:0007669"/>
    <property type="project" value="InterPro"/>
</dbReference>
<evidence type="ECO:0000259" key="8">
    <source>
        <dbReference type="PROSITE" id="PS50928"/>
    </source>
</evidence>
<reference evidence="9" key="1">
    <citation type="journal article" date="2020" name="mSystems">
        <title>Genome- and Community-Level Interaction Insights into Carbon Utilization and Element Cycling Functions of Hydrothermarchaeota in Hydrothermal Sediment.</title>
        <authorList>
            <person name="Zhou Z."/>
            <person name="Liu Y."/>
            <person name="Xu W."/>
            <person name="Pan J."/>
            <person name="Luo Z.H."/>
            <person name="Li M."/>
        </authorList>
    </citation>
    <scope>NUCLEOTIDE SEQUENCE [LARGE SCALE GENOMIC DNA]</scope>
    <source>
        <strain evidence="9">SpSt-618</strain>
    </source>
</reference>
<comment type="similarity">
    <text evidence="7">Belongs to the binding-protein-dependent transport system permease family.</text>
</comment>
<evidence type="ECO:0000256" key="3">
    <source>
        <dbReference type="ARBA" id="ARBA00022475"/>
    </source>
</evidence>
<organism evidence="9">
    <name type="scientific">Ignisphaera aggregans</name>
    <dbReference type="NCBI Taxonomy" id="334771"/>
    <lineage>
        <taxon>Archaea</taxon>
        <taxon>Thermoproteota</taxon>
        <taxon>Thermoprotei</taxon>
        <taxon>Desulfurococcales</taxon>
        <taxon>Desulfurococcaceae</taxon>
        <taxon>Ignisphaera</taxon>
    </lineage>
</organism>
<accession>A0A7J3I5X2</accession>
<keyword evidence="6 7" id="KW-0472">Membrane</keyword>
<dbReference type="Pfam" id="PF19300">
    <property type="entry name" value="BPD_transp_1_N"/>
    <property type="match status" value="1"/>
</dbReference>
<keyword evidence="4 7" id="KW-0812">Transmembrane</keyword>
<dbReference type="InterPro" id="IPR045621">
    <property type="entry name" value="BPD_transp_1_N"/>
</dbReference>
<gene>
    <name evidence="9" type="ORF">ENT87_01045</name>
</gene>
<comment type="caution">
    <text evidence="9">The sequence shown here is derived from an EMBL/GenBank/DDBJ whole genome shotgun (WGS) entry which is preliminary data.</text>
</comment>
<keyword evidence="3" id="KW-1003">Cell membrane</keyword>
<feature type="transmembrane region" description="Helical" evidence="7">
    <location>
        <begin position="256"/>
        <end position="282"/>
    </location>
</feature>
<dbReference type="PANTHER" id="PTHR43163:SF2">
    <property type="entry name" value="ABC TRANSPORTER PERMEASE PROTEIN"/>
    <property type="match status" value="1"/>
</dbReference>
<dbReference type="Gene3D" id="1.10.3720.10">
    <property type="entry name" value="MetI-like"/>
    <property type="match status" value="1"/>
</dbReference>
<feature type="transmembrane region" description="Helical" evidence="7">
    <location>
        <begin position="12"/>
        <end position="33"/>
    </location>
</feature>
<sequence length="334" mass="37250">MGDIKRYIIRRALSFLPTILGVLILTFIISHVIPADPVRVWAGGYKARPEIIEEIRRKYHLDKPLYEQLILYLRDVFSGDWGTSPMSKRPVLVDIAEYFPATVELAIVSSILLTIIGIPLGLIAALKKDSTIDHFIRVVALIGTSAPAFWIAIVLQWIFYYYLGLLPATGRGIPPIIRYTGMYVFDSLLNGSLELFIENLKHILLPSITLAFTGLGIIARVVRNTALDVLSSEFIDFARARGLWGLQLYRHVLKNALIPVITILALEIGYILSGAIVIETVFSWPGIGLYAVNAINSLDYPAIMGITLLIGLVFIFINFVTDIAYAIIDPRVRL</sequence>
<feature type="transmembrane region" description="Helical" evidence="7">
    <location>
        <begin position="302"/>
        <end position="328"/>
    </location>
</feature>
<evidence type="ECO:0000313" key="9">
    <source>
        <dbReference type="EMBL" id="HGN36128.1"/>
    </source>
</evidence>
<feature type="transmembrane region" description="Helical" evidence="7">
    <location>
        <begin position="203"/>
        <end position="222"/>
    </location>
</feature>
<evidence type="ECO:0000256" key="1">
    <source>
        <dbReference type="ARBA" id="ARBA00004651"/>
    </source>
</evidence>
<dbReference type="PANTHER" id="PTHR43163">
    <property type="entry name" value="DIPEPTIDE TRANSPORT SYSTEM PERMEASE PROTEIN DPPB-RELATED"/>
    <property type="match status" value="1"/>
</dbReference>
<dbReference type="CDD" id="cd06261">
    <property type="entry name" value="TM_PBP2"/>
    <property type="match status" value="1"/>
</dbReference>
<proteinExistence type="inferred from homology"/>
<evidence type="ECO:0000256" key="2">
    <source>
        <dbReference type="ARBA" id="ARBA00022448"/>
    </source>
</evidence>